<dbReference type="Proteomes" id="UP000734854">
    <property type="component" value="Unassembled WGS sequence"/>
</dbReference>
<evidence type="ECO:0000256" key="9">
    <source>
        <dbReference type="ARBA" id="ARBA00047909"/>
    </source>
</evidence>
<evidence type="ECO:0000256" key="10">
    <source>
        <dbReference type="SAM" id="Phobius"/>
    </source>
</evidence>
<dbReference type="OrthoDB" id="1658724at2759"/>
<evidence type="ECO:0000256" key="3">
    <source>
        <dbReference type="ARBA" id="ARBA00013146"/>
    </source>
</evidence>
<reference evidence="12 13" key="1">
    <citation type="submission" date="2020-08" db="EMBL/GenBank/DDBJ databases">
        <title>Plant Genome Project.</title>
        <authorList>
            <person name="Zhang R.-G."/>
        </authorList>
    </citation>
    <scope>NUCLEOTIDE SEQUENCE [LARGE SCALE GENOMIC DNA]</scope>
    <source>
        <tissue evidence="12">Rhizome</tissue>
    </source>
</reference>
<comment type="catalytic activity">
    <reaction evidence="9">
        <text>a long-chain fatty aldehyde + 2 NADPH + O2 + H(+) = a long-chain alkane + formate + 2 NADP(+) + H2O</text>
        <dbReference type="Rhea" id="RHEA:21440"/>
        <dbReference type="ChEBI" id="CHEBI:15377"/>
        <dbReference type="ChEBI" id="CHEBI:15378"/>
        <dbReference type="ChEBI" id="CHEBI:15379"/>
        <dbReference type="ChEBI" id="CHEBI:15740"/>
        <dbReference type="ChEBI" id="CHEBI:17176"/>
        <dbReference type="ChEBI" id="CHEBI:57783"/>
        <dbReference type="ChEBI" id="CHEBI:58349"/>
        <dbReference type="ChEBI" id="CHEBI:83563"/>
        <dbReference type="EC" id="4.1.99.5"/>
    </reaction>
</comment>
<dbReference type="GO" id="GO:0008610">
    <property type="term" value="P:lipid biosynthetic process"/>
    <property type="evidence" value="ECO:0007669"/>
    <property type="project" value="InterPro"/>
</dbReference>
<evidence type="ECO:0000256" key="5">
    <source>
        <dbReference type="ARBA" id="ARBA00022824"/>
    </source>
</evidence>
<sequence length="302" mass="34983">MLPYATIVEAEAALGRNLTFLEVVWFRYSSWMPDYLLYYHSILCIFVVFTLAPLPLALIELGLPASISPFKIQPKVRHPPTVFFHCYKEAMRTFILSVGLFQFTCYPVFKFVGIRTGLPLPSFWEAALQLLVYFLVEDYLNYWLHRLLHTKWGYEKIHYIHHEYAAPIGFQALYAHWGDLLFPGIAAFAGPVLAPCHVVILWLFGSLRELASIECHTGYDFPWSPTKFVPFYGGAIYHDYHHSVGYHSQSNFGAFFTYCDYVYGTDKGYRYRKALLAKLKAPSSDYNEEGQTHGFKNDRKFD</sequence>
<evidence type="ECO:0000259" key="11">
    <source>
        <dbReference type="Pfam" id="PF04116"/>
    </source>
</evidence>
<dbReference type="GO" id="GO:0016491">
    <property type="term" value="F:oxidoreductase activity"/>
    <property type="evidence" value="ECO:0007669"/>
    <property type="project" value="InterPro"/>
</dbReference>
<dbReference type="EC" id="4.1.99.5" evidence="3"/>
<comment type="subcellular location">
    <subcellularLocation>
        <location evidence="1">Endoplasmic reticulum membrane</location>
        <topology evidence="1">Multi-pass membrane protein</topology>
    </subcellularLocation>
</comment>
<organism evidence="12 13">
    <name type="scientific">Zingiber officinale</name>
    <name type="common">Ginger</name>
    <name type="synonym">Amomum zingiber</name>
    <dbReference type="NCBI Taxonomy" id="94328"/>
    <lineage>
        <taxon>Eukaryota</taxon>
        <taxon>Viridiplantae</taxon>
        <taxon>Streptophyta</taxon>
        <taxon>Embryophyta</taxon>
        <taxon>Tracheophyta</taxon>
        <taxon>Spermatophyta</taxon>
        <taxon>Magnoliopsida</taxon>
        <taxon>Liliopsida</taxon>
        <taxon>Zingiberales</taxon>
        <taxon>Zingiberaceae</taxon>
        <taxon>Zingiber</taxon>
    </lineage>
</organism>
<name>A0A8J5GNU3_ZINOF</name>
<evidence type="ECO:0000313" key="12">
    <source>
        <dbReference type="EMBL" id="KAG6507228.1"/>
    </source>
</evidence>
<gene>
    <name evidence="12" type="ORF">ZIOFF_032569</name>
</gene>
<evidence type="ECO:0000256" key="7">
    <source>
        <dbReference type="ARBA" id="ARBA00023136"/>
    </source>
</evidence>
<dbReference type="GO" id="GO:0005506">
    <property type="term" value="F:iron ion binding"/>
    <property type="evidence" value="ECO:0007669"/>
    <property type="project" value="InterPro"/>
</dbReference>
<feature type="domain" description="Fatty acid hydroxylase" evidence="11">
    <location>
        <begin position="131"/>
        <end position="265"/>
    </location>
</feature>
<accession>A0A8J5GNU3</accession>
<dbReference type="PANTHER" id="PTHR11863">
    <property type="entry name" value="STEROL DESATURASE"/>
    <property type="match status" value="1"/>
</dbReference>
<keyword evidence="4 10" id="KW-0812">Transmembrane</keyword>
<keyword evidence="13" id="KW-1185">Reference proteome</keyword>
<dbReference type="InterPro" id="IPR050307">
    <property type="entry name" value="Sterol_Desaturase_Related"/>
</dbReference>
<keyword evidence="5" id="KW-0256">Endoplasmic reticulum</keyword>
<evidence type="ECO:0000256" key="2">
    <source>
        <dbReference type="ARBA" id="ARBA00009324"/>
    </source>
</evidence>
<evidence type="ECO:0000256" key="4">
    <source>
        <dbReference type="ARBA" id="ARBA00022692"/>
    </source>
</evidence>
<feature type="transmembrane region" description="Helical" evidence="10">
    <location>
        <begin position="180"/>
        <end position="204"/>
    </location>
</feature>
<feature type="transmembrane region" description="Helical" evidence="10">
    <location>
        <begin position="36"/>
        <end position="59"/>
    </location>
</feature>
<proteinExistence type="inferred from homology"/>
<dbReference type="EMBL" id="JACMSC010000009">
    <property type="protein sequence ID" value="KAG6507228.1"/>
    <property type="molecule type" value="Genomic_DNA"/>
</dbReference>
<dbReference type="Pfam" id="PF04116">
    <property type="entry name" value="FA_hydroxylase"/>
    <property type="match status" value="1"/>
</dbReference>
<keyword evidence="8" id="KW-0456">Lyase</keyword>
<protein>
    <recommendedName>
        <fullName evidence="3">aldehyde oxygenase (deformylating)</fullName>
        <ecNumber evidence="3">4.1.99.5</ecNumber>
    </recommendedName>
</protein>
<keyword evidence="7 10" id="KW-0472">Membrane</keyword>
<comment type="similarity">
    <text evidence="2">Belongs to the sterol desaturase family.</text>
</comment>
<evidence type="ECO:0000256" key="1">
    <source>
        <dbReference type="ARBA" id="ARBA00004477"/>
    </source>
</evidence>
<dbReference type="GO" id="GO:0005789">
    <property type="term" value="C:endoplasmic reticulum membrane"/>
    <property type="evidence" value="ECO:0007669"/>
    <property type="project" value="UniProtKB-SubCell"/>
</dbReference>
<dbReference type="InterPro" id="IPR006694">
    <property type="entry name" value="Fatty_acid_hydroxylase"/>
</dbReference>
<evidence type="ECO:0000256" key="6">
    <source>
        <dbReference type="ARBA" id="ARBA00022989"/>
    </source>
</evidence>
<keyword evidence="6 10" id="KW-1133">Transmembrane helix</keyword>
<feature type="transmembrane region" description="Helical" evidence="10">
    <location>
        <begin position="90"/>
        <end position="109"/>
    </location>
</feature>
<dbReference type="AlphaFoldDB" id="A0A8J5GNU3"/>
<evidence type="ECO:0000256" key="8">
    <source>
        <dbReference type="ARBA" id="ARBA00023239"/>
    </source>
</evidence>
<comment type="caution">
    <text evidence="12">The sequence shown here is derived from an EMBL/GenBank/DDBJ whole genome shotgun (WGS) entry which is preliminary data.</text>
</comment>
<evidence type="ECO:0000313" key="13">
    <source>
        <dbReference type="Proteomes" id="UP000734854"/>
    </source>
</evidence>
<dbReference type="GO" id="GO:0071771">
    <property type="term" value="F:aldehyde oxygenase (deformylating) activity"/>
    <property type="evidence" value="ECO:0007669"/>
    <property type="project" value="UniProtKB-EC"/>
</dbReference>